<accession>A0A915L8T0</accession>
<proteinExistence type="predicted"/>
<name>A0A915L8T0_ROMCU</name>
<organism evidence="2 3">
    <name type="scientific">Romanomermis culicivorax</name>
    <name type="common">Nematode worm</name>
    <dbReference type="NCBI Taxonomy" id="13658"/>
    <lineage>
        <taxon>Eukaryota</taxon>
        <taxon>Metazoa</taxon>
        <taxon>Ecdysozoa</taxon>
        <taxon>Nematoda</taxon>
        <taxon>Enoplea</taxon>
        <taxon>Dorylaimia</taxon>
        <taxon>Mermithida</taxon>
        <taxon>Mermithoidea</taxon>
        <taxon>Mermithidae</taxon>
        <taxon>Romanomermis</taxon>
    </lineage>
</organism>
<dbReference type="AlphaFoldDB" id="A0A915L8T0"/>
<keyword evidence="2" id="KW-1185">Reference proteome</keyword>
<sequence>MAVESLIKQTAQELFAVKTEIPTETDVIQIDSKEDDVSRTDTTGPMTTAKTTSSLTPLSKNLSYSQYDIDWDKGEEYRERATLVKTTSMRDISQIERQGDDDESKMIPPRIIPTRYKIPKKHEVDTSTPVSMESTTPVLEIKKDRLCDEHGELICDIRACQFSLFRR</sequence>
<evidence type="ECO:0000313" key="3">
    <source>
        <dbReference type="WBParaSite" id="nRc.2.0.1.t47444-RA"/>
    </source>
</evidence>
<evidence type="ECO:0000256" key="1">
    <source>
        <dbReference type="SAM" id="MobiDB-lite"/>
    </source>
</evidence>
<feature type="region of interest" description="Disordered" evidence="1">
    <location>
        <begin position="33"/>
        <end position="53"/>
    </location>
</feature>
<protein>
    <submittedName>
        <fullName evidence="3">Uncharacterized protein</fullName>
    </submittedName>
</protein>
<feature type="compositionally biased region" description="Polar residues" evidence="1">
    <location>
        <begin position="40"/>
        <end position="53"/>
    </location>
</feature>
<dbReference type="WBParaSite" id="nRc.2.0.1.t47444-RA">
    <property type="protein sequence ID" value="nRc.2.0.1.t47444-RA"/>
    <property type="gene ID" value="nRc.2.0.1.g47444"/>
</dbReference>
<dbReference type="Proteomes" id="UP000887565">
    <property type="component" value="Unplaced"/>
</dbReference>
<evidence type="ECO:0000313" key="2">
    <source>
        <dbReference type="Proteomes" id="UP000887565"/>
    </source>
</evidence>
<reference evidence="3" key="1">
    <citation type="submission" date="2022-11" db="UniProtKB">
        <authorList>
            <consortium name="WormBaseParasite"/>
        </authorList>
    </citation>
    <scope>IDENTIFICATION</scope>
</reference>